<name>A0A0J7HWI4_9FLAO</name>
<protein>
    <submittedName>
        <fullName evidence="1">Uncharacterized protein</fullName>
    </submittedName>
</protein>
<dbReference type="PATRIC" id="fig|558151.6.peg.4716"/>
<dbReference type="STRING" id="558151.ACM46_22525"/>
<sequence length="183" mass="22130">MQSFKQLNIDLKNYLEEAQESFIKDLVHIIDGDRLNYLEGKNEKDLKALYFEYEYDYLDIIAWGTDKAGDILTKTYKMGDQRRKQENETDDWTAFIPEKLWTEASDFQEQYEDEEDFDEVMDDYNDEKYEIFENWFFDSWKKASIQTENRTDAYFSIHDSYFKTDLNTLQSLNNDEIAERYTS</sequence>
<organism evidence="1 2">
    <name type="scientific">Chryseobacterium angstadtii</name>
    <dbReference type="NCBI Taxonomy" id="558151"/>
    <lineage>
        <taxon>Bacteria</taxon>
        <taxon>Pseudomonadati</taxon>
        <taxon>Bacteroidota</taxon>
        <taxon>Flavobacteriia</taxon>
        <taxon>Flavobacteriales</taxon>
        <taxon>Weeksellaceae</taxon>
        <taxon>Chryseobacterium group</taxon>
        <taxon>Chryseobacterium</taxon>
    </lineage>
</organism>
<comment type="caution">
    <text evidence="1">The sequence shown here is derived from an EMBL/GenBank/DDBJ whole genome shotgun (WGS) entry which is preliminary data.</text>
</comment>
<gene>
    <name evidence="1" type="ORF">ACM46_22525</name>
</gene>
<evidence type="ECO:0000313" key="2">
    <source>
        <dbReference type="Proteomes" id="UP000036261"/>
    </source>
</evidence>
<dbReference type="Proteomes" id="UP000036261">
    <property type="component" value="Unassembled WGS sequence"/>
</dbReference>
<accession>A0A0J7HWI4</accession>
<reference evidence="1 2" key="1">
    <citation type="journal article" date="2013" name="Int. J. Syst. Evol. Microbiol.">
        <title>Chryseobacterium angstadtii sp. nov., isolated from a newt tank.</title>
        <authorList>
            <person name="Kirk K.E."/>
            <person name="Hoffman J.A."/>
            <person name="Smith K.A."/>
            <person name="Strahan B.L."/>
            <person name="Failor K.C."/>
            <person name="Krebs J.E."/>
            <person name="Gale A.N."/>
            <person name="Do T.D."/>
            <person name="Sontag T.C."/>
            <person name="Batties A.M."/>
            <person name="Mistiszyn K."/>
            <person name="Newman J.D."/>
        </authorList>
    </citation>
    <scope>NUCLEOTIDE SEQUENCE [LARGE SCALE GENOMIC DNA]</scope>
    <source>
        <strain evidence="1 2">KM</strain>
    </source>
</reference>
<keyword evidence="2" id="KW-1185">Reference proteome</keyword>
<dbReference type="EMBL" id="LFND01000009">
    <property type="protein sequence ID" value="KMQ58477.1"/>
    <property type="molecule type" value="Genomic_DNA"/>
</dbReference>
<evidence type="ECO:0000313" key="1">
    <source>
        <dbReference type="EMBL" id="KMQ58477.1"/>
    </source>
</evidence>
<dbReference type="RefSeq" id="WP_048508919.1">
    <property type="nucleotide sequence ID" value="NZ_LFND01000009.1"/>
</dbReference>
<dbReference type="AlphaFoldDB" id="A0A0J7HWI4"/>
<proteinExistence type="predicted"/>
<dbReference type="OrthoDB" id="1148946at2"/>